<accession>A0A3D3RI42</accession>
<dbReference type="SUPFAM" id="SSF52172">
    <property type="entry name" value="CheY-like"/>
    <property type="match status" value="1"/>
</dbReference>
<protein>
    <submittedName>
        <fullName evidence="4">Response regulator</fullName>
    </submittedName>
</protein>
<reference evidence="4 5" key="1">
    <citation type="journal article" date="2018" name="Nat. Biotechnol.">
        <title>A standardized bacterial taxonomy based on genome phylogeny substantially revises the tree of life.</title>
        <authorList>
            <person name="Parks D.H."/>
            <person name="Chuvochina M."/>
            <person name="Waite D.W."/>
            <person name="Rinke C."/>
            <person name="Skarshewski A."/>
            <person name="Chaumeil P.A."/>
            <person name="Hugenholtz P."/>
        </authorList>
    </citation>
    <scope>NUCLEOTIDE SEQUENCE [LARGE SCALE GENOMIC DNA]</scope>
    <source>
        <strain evidence="4">UBA9375</strain>
    </source>
</reference>
<proteinExistence type="predicted"/>
<dbReference type="AlphaFoldDB" id="A0A3D3RI42"/>
<dbReference type="Pfam" id="PF00072">
    <property type="entry name" value="Response_reg"/>
    <property type="match status" value="1"/>
</dbReference>
<evidence type="ECO:0000256" key="2">
    <source>
        <dbReference type="PROSITE-ProRule" id="PRU00169"/>
    </source>
</evidence>
<sequence>MKILVVDDVGYSCHFHARLIEKFGYRCCSATSGFEALNLLKTDNDINIVITDLMMRGMDGVDLFKEAQHLERFTDDGPLDPPQFILMTALRLEKNSNDKDIQRLKLAQELGVSKIMFKPLDQDELHDTIKDMVMGAPEGSVNNQSVDLYTPAQKIKDAVKEIIKSGNPGAAEQFIECLNGEVNALQEFLSKMETVQNQ</sequence>
<dbReference type="InterPro" id="IPR050595">
    <property type="entry name" value="Bact_response_regulator"/>
</dbReference>
<dbReference type="PANTHER" id="PTHR44591:SF3">
    <property type="entry name" value="RESPONSE REGULATORY DOMAIN-CONTAINING PROTEIN"/>
    <property type="match status" value="1"/>
</dbReference>
<dbReference type="SMART" id="SM00448">
    <property type="entry name" value="REC"/>
    <property type="match status" value="1"/>
</dbReference>
<dbReference type="GO" id="GO:0000160">
    <property type="term" value="P:phosphorelay signal transduction system"/>
    <property type="evidence" value="ECO:0007669"/>
    <property type="project" value="InterPro"/>
</dbReference>
<dbReference type="Gene3D" id="3.40.50.2300">
    <property type="match status" value="1"/>
</dbReference>
<dbReference type="InterPro" id="IPR001789">
    <property type="entry name" value="Sig_transdc_resp-reg_receiver"/>
</dbReference>
<dbReference type="PROSITE" id="PS50110">
    <property type="entry name" value="RESPONSE_REGULATORY"/>
    <property type="match status" value="1"/>
</dbReference>
<dbReference type="PANTHER" id="PTHR44591">
    <property type="entry name" value="STRESS RESPONSE REGULATOR PROTEIN 1"/>
    <property type="match status" value="1"/>
</dbReference>
<gene>
    <name evidence="4" type="ORF">DIT97_33945</name>
</gene>
<evidence type="ECO:0000313" key="4">
    <source>
        <dbReference type="EMBL" id="HCO27762.1"/>
    </source>
</evidence>
<dbReference type="InterPro" id="IPR011006">
    <property type="entry name" value="CheY-like_superfamily"/>
</dbReference>
<feature type="modified residue" description="4-aspartylphosphate" evidence="2">
    <location>
        <position position="52"/>
    </location>
</feature>
<evidence type="ECO:0000313" key="5">
    <source>
        <dbReference type="Proteomes" id="UP000263642"/>
    </source>
</evidence>
<evidence type="ECO:0000259" key="3">
    <source>
        <dbReference type="PROSITE" id="PS50110"/>
    </source>
</evidence>
<dbReference type="EMBL" id="DQAY01000206">
    <property type="protein sequence ID" value="HCO27762.1"/>
    <property type="molecule type" value="Genomic_DNA"/>
</dbReference>
<keyword evidence="1 2" id="KW-0597">Phosphoprotein</keyword>
<organism evidence="4 5">
    <name type="scientific">Gimesia maris</name>
    <dbReference type="NCBI Taxonomy" id="122"/>
    <lineage>
        <taxon>Bacteria</taxon>
        <taxon>Pseudomonadati</taxon>
        <taxon>Planctomycetota</taxon>
        <taxon>Planctomycetia</taxon>
        <taxon>Planctomycetales</taxon>
        <taxon>Planctomycetaceae</taxon>
        <taxon>Gimesia</taxon>
    </lineage>
</organism>
<dbReference type="Proteomes" id="UP000263642">
    <property type="component" value="Unassembled WGS sequence"/>
</dbReference>
<evidence type="ECO:0000256" key="1">
    <source>
        <dbReference type="ARBA" id="ARBA00022553"/>
    </source>
</evidence>
<comment type="caution">
    <text evidence="4">The sequence shown here is derived from an EMBL/GenBank/DDBJ whole genome shotgun (WGS) entry which is preliminary data.</text>
</comment>
<feature type="domain" description="Response regulatory" evidence="3">
    <location>
        <begin position="2"/>
        <end position="133"/>
    </location>
</feature>
<name>A0A3D3RI42_9PLAN</name>